<sequence>QTNGMLQSVKCKNPYDDIFNLLALKYAILKQICVGNSNELTAMKKRTNTSSVNDNTCALFLIYMTSISPVQLSNESQWRSERSDRSESRASSRYVPLDHSGTIRNTLSTMVDSVNATTELIQRKQNEYVMGESHFKQKWK</sequence>
<feature type="compositionally biased region" description="Basic and acidic residues" evidence="1">
    <location>
        <begin position="78"/>
        <end position="90"/>
    </location>
</feature>
<dbReference type="RefSeq" id="XP_003147892.1">
    <property type="nucleotide sequence ID" value="XM_003147844.1"/>
</dbReference>
<protein>
    <submittedName>
        <fullName evidence="2">Uncharacterized protein</fullName>
    </submittedName>
</protein>
<name>A0A1S0TLV3_LOALO</name>
<dbReference type="InParanoid" id="A0A1S0TLV3"/>
<organism evidence="2">
    <name type="scientific">Loa loa</name>
    <name type="common">Eye worm</name>
    <name type="synonym">Filaria loa</name>
    <dbReference type="NCBI Taxonomy" id="7209"/>
    <lineage>
        <taxon>Eukaryota</taxon>
        <taxon>Metazoa</taxon>
        <taxon>Ecdysozoa</taxon>
        <taxon>Nematoda</taxon>
        <taxon>Chromadorea</taxon>
        <taxon>Rhabditida</taxon>
        <taxon>Spirurina</taxon>
        <taxon>Spiruromorpha</taxon>
        <taxon>Filarioidea</taxon>
        <taxon>Onchocercidae</taxon>
        <taxon>Loa</taxon>
    </lineage>
</organism>
<dbReference type="CTD" id="9949792"/>
<proteinExistence type="predicted"/>
<gene>
    <name evidence="2" type="ORF">LOAG_12331</name>
</gene>
<dbReference type="AlphaFoldDB" id="A0A1S0TLV3"/>
<evidence type="ECO:0000313" key="2">
    <source>
        <dbReference type="EMBL" id="EFO16177.1"/>
    </source>
</evidence>
<dbReference type="KEGG" id="loa:LOAG_12331"/>
<dbReference type="EMBL" id="JH713011">
    <property type="protein sequence ID" value="EFO16177.1"/>
    <property type="molecule type" value="Genomic_DNA"/>
</dbReference>
<feature type="non-terminal residue" evidence="2">
    <location>
        <position position="1"/>
    </location>
</feature>
<dbReference type="OrthoDB" id="5845699at2759"/>
<dbReference type="GeneID" id="9949792"/>
<feature type="region of interest" description="Disordered" evidence="1">
    <location>
        <begin position="72"/>
        <end position="95"/>
    </location>
</feature>
<evidence type="ECO:0000256" key="1">
    <source>
        <dbReference type="SAM" id="MobiDB-lite"/>
    </source>
</evidence>
<accession>A0A1S0TLV3</accession>
<reference evidence="2" key="1">
    <citation type="submission" date="2012-04" db="EMBL/GenBank/DDBJ databases">
        <title>The Genome Sequence of Loa loa.</title>
        <authorList>
            <consortium name="The Broad Institute Genome Sequencing Platform"/>
            <consortium name="Broad Institute Genome Sequencing Center for Infectious Disease"/>
            <person name="Nutman T.B."/>
            <person name="Fink D.L."/>
            <person name="Russ C."/>
            <person name="Young S."/>
            <person name="Zeng Q."/>
            <person name="Gargeya S."/>
            <person name="Alvarado L."/>
            <person name="Berlin A."/>
            <person name="Chapman S.B."/>
            <person name="Chen Z."/>
            <person name="Freedman E."/>
            <person name="Gellesch M."/>
            <person name="Goldberg J."/>
            <person name="Griggs A."/>
            <person name="Gujja S."/>
            <person name="Heilman E.R."/>
            <person name="Heiman D."/>
            <person name="Howarth C."/>
            <person name="Mehta T."/>
            <person name="Neiman D."/>
            <person name="Pearson M."/>
            <person name="Roberts A."/>
            <person name="Saif S."/>
            <person name="Shea T."/>
            <person name="Shenoy N."/>
            <person name="Sisk P."/>
            <person name="Stolte C."/>
            <person name="Sykes S."/>
            <person name="White J."/>
            <person name="Yandava C."/>
            <person name="Haas B."/>
            <person name="Henn M.R."/>
            <person name="Nusbaum C."/>
            <person name="Birren B."/>
        </authorList>
    </citation>
    <scope>NUCLEOTIDE SEQUENCE [LARGE SCALE GENOMIC DNA]</scope>
</reference>